<dbReference type="AlphaFoldDB" id="A0A8J4A696"/>
<dbReference type="Proteomes" id="UP000635606">
    <property type="component" value="Unassembled WGS sequence"/>
</dbReference>
<keyword evidence="2" id="KW-1185">Reference proteome</keyword>
<proteinExistence type="predicted"/>
<name>A0A8J4A696_9ACTN</name>
<evidence type="ECO:0000313" key="1">
    <source>
        <dbReference type="EMBL" id="GIJ74640.1"/>
    </source>
</evidence>
<dbReference type="EMBL" id="BOPH01000142">
    <property type="protein sequence ID" value="GIJ74640.1"/>
    <property type="molecule type" value="Genomic_DNA"/>
</dbReference>
<reference evidence="1" key="1">
    <citation type="submission" date="2021-01" db="EMBL/GenBank/DDBJ databases">
        <title>Whole genome shotgun sequence of Virgisporangium ochraceum NBRC 16418.</title>
        <authorList>
            <person name="Komaki H."/>
            <person name="Tamura T."/>
        </authorList>
    </citation>
    <scope>NUCLEOTIDE SEQUENCE</scope>
    <source>
        <strain evidence="1">NBRC 16418</strain>
    </source>
</reference>
<evidence type="ECO:0000313" key="2">
    <source>
        <dbReference type="Proteomes" id="UP000635606"/>
    </source>
</evidence>
<dbReference type="RefSeq" id="WP_203934435.1">
    <property type="nucleotide sequence ID" value="NZ_BOPH01000142.1"/>
</dbReference>
<protein>
    <submittedName>
        <fullName evidence="1">Uncharacterized protein</fullName>
    </submittedName>
</protein>
<organism evidence="1 2">
    <name type="scientific">Virgisporangium ochraceum</name>
    <dbReference type="NCBI Taxonomy" id="65505"/>
    <lineage>
        <taxon>Bacteria</taxon>
        <taxon>Bacillati</taxon>
        <taxon>Actinomycetota</taxon>
        <taxon>Actinomycetes</taxon>
        <taxon>Micromonosporales</taxon>
        <taxon>Micromonosporaceae</taxon>
        <taxon>Virgisporangium</taxon>
    </lineage>
</organism>
<accession>A0A8J4A696</accession>
<gene>
    <name evidence="1" type="ORF">Voc01_095570</name>
</gene>
<comment type="caution">
    <text evidence="1">The sequence shown here is derived from an EMBL/GenBank/DDBJ whole genome shotgun (WGS) entry which is preliminary data.</text>
</comment>
<sequence length="92" mass="10112">MTESVAELDALSTEELRQRAFAKARQHADIGFFWSLVRHLPHADDAESLDGSLGAVGATVDDAVALWRELTGHGYGESEPLLRAAFIDYLQK</sequence>